<evidence type="ECO:0000256" key="4">
    <source>
        <dbReference type="ARBA" id="ARBA00011903"/>
    </source>
</evidence>
<comment type="catalytic activity">
    <reaction evidence="15">
        <text>L-tyrosyl-[protein] + ATP = O-phospho-L-tyrosyl-[protein] + ADP + H(+)</text>
        <dbReference type="Rhea" id="RHEA:10596"/>
        <dbReference type="Rhea" id="RHEA-COMP:10136"/>
        <dbReference type="Rhea" id="RHEA-COMP:20101"/>
        <dbReference type="ChEBI" id="CHEBI:15378"/>
        <dbReference type="ChEBI" id="CHEBI:30616"/>
        <dbReference type="ChEBI" id="CHEBI:46858"/>
        <dbReference type="ChEBI" id="CHEBI:61978"/>
        <dbReference type="ChEBI" id="CHEBI:456216"/>
        <dbReference type="EC" id="2.7.10.2"/>
    </reaction>
</comment>
<comment type="similarity">
    <text evidence="2">Belongs to the CpsD/CapB family.</text>
</comment>
<evidence type="ECO:0000256" key="13">
    <source>
        <dbReference type="ARBA" id="ARBA00023136"/>
    </source>
</evidence>
<keyword evidence="12 17" id="KW-1133">Transmembrane helix</keyword>
<keyword evidence="14" id="KW-0829">Tyrosine-protein kinase</keyword>
<feature type="transmembrane region" description="Helical" evidence="17">
    <location>
        <begin position="63"/>
        <end position="80"/>
    </location>
</feature>
<keyword evidence="9" id="KW-0547">Nucleotide-binding</keyword>
<keyword evidence="16" id="KW-0175">Coiled coil</keyword>
<dbReference type="InterPro" id="IPR050445">
    <property type="entry name" value="Bact_polysacc_biosynth/exp"/>
</dbReference>
<evidence type="ECO:0000259" key="19">
    <source>
        <dbReference type="Pfam" id="PF13614"/>
    </source>
</evidence>
<evidence type="ECO:0000256" key="14">
    <source>
        <dbReference type="ARBA" id="ARBA00023137"/>
    </source>
</evidence>
<dbReference type="GO" id="GO:0005524">
    <property type="term" value="F:ATP binding"/>
    <property type="evidence" value="ECO:0007669"/>
    <property type="project" value="UniProtKB-KW"/>
</dbReference>
<feature type="transmembrane region" description="Helical" evidence="17">
    <location>
        <begin position="478"/>
        <end position="503"/>
    </location>
</feature>
<dbReference type="RefSeq" id="WP_073377437.1">
    <property type="nucleotide sequence ID" value="NZ_FQXS01000019.1"/>
</dbReference>
<dbReference type="AlphaFoldDB" id="A0A1M5XFI0"/>
<dbReference type="PANTHER" id="PTHR32309:SF13">
    <property type="entry name" value="FERRIC ENTEROBACTIN TRANSPORT PROTEIN FEPE"/>
    <property type="match status" value="1"/>
</dbReference>
<evidence type="ECO:0000256" key="7">
    <source>
        <dbReference type="ARBA" id="ARBA00022679"/>
    </source>
</evidence>
<evidence type="ECO:0000259" key="20">
    <source>
        <dbReference type="Pfam" id="PF13807"/>
    </source>
</evidence>
<evidence type="ECO:0000256" key="8">
    <source>
        <dbReference type="ARBA" id="ARBA00022692"/>
    </source>
</evidence>
<keyword evidence="5" id="KW-1003">Cell membrane</keyword>
<evidence type="ECO:0000256" key="12">
    <source>
        <dbReference type="ARBA" id="ARBA00022989"/>
    </source>
</evidence>
<feature type="domain" description="AAA" evidence="19">
    <location>
        <begin position="573"/>
        <end position="730"/>
    </location>
</feature>
<evidence type="ECO:0000313" key="22">
    <source>
        <dbReference type="Proteomes" id="UP000184139"/>
    </source>
</evidence>
<comment type="subcellular location">
    <subcellularLocation>
        <location evidence="1">Cell inner membrane</location>
        <topology evidence="1">Multi-pass membrane protein</topology>
    </subcellularLocation>
</comment>
<dbReference type="InterPro" id="IPR032807">
    <property type="entry name" value="GNVR"/>
</dbReference>
<dbReference type="EC" id="2.7.10.2" evidence="4"/>
<evidence type="ECO:0000256" key="15">
    <source>
        <dbReference type="ARBA" id="ARBA00051245"/>
    </source>
</evidence>
<comment type="similarity">
    <text evidence="3">Belongs to the etk/wzc family.</text>
</comment>
<dbReference type="NCBIfam" id="TIGR01007">
    <property type="entry name" value="eps_fam"/>
    <property type="match status" value="1"/>
</dbReference>
<dbReference type="Gene3D" id="3.40.50.300">
    <property type="entry name" value="P-loop containing nucleotide triphosphate hydrolases"/>
    <property type="match status" value="1"/>
</dbReference>
<dbReference type="Pfam" id="PF13807">
    <property type="entry name" value="GNVR"/>
    <property type="match status" value="1"/>
</dbReference>
<reference evidence="21 22" key="1">
    <citation type="submission" date="2016-11" db="EMBL/GenBank/DDBJ databases">
        <authorList>
            <person name="Jaros S."/>
            <person name="Januszkiewicz K."/>
            <person name="Wedrychowicz H."/>
        </authorList>
    </citation>
    <scope>NUCLEOTIDE SEQUENCE [LARGE SCALE GENOMIC DNA]</scope>
    <source>
        <strain evidence="21 22">DSM 9705</strain>
    </source>
</reference>
<keyword evidence="7" id="KW-0808">Transferase</keyword>
<keyword evidence="8 17" id="KW-0812">Transmembrane</keyword>
<dbReference type="InterPro" id="IPR003856">
    <property type="entry name" value="LPS_length_determ_N"/>
</dbReference>
<keyword evidence="22" id="KW-1185">Reference proteome</keyword>
<keyword evidence="11" id="KW-0067">ATP-binding</keyword>
<evidence type="ECO:0000256" key="10">
    <source>
        <dbReference type="ARBA" id="ARBA00022777"/>
    </source>
</evidence>
<sequence>MKEKRSLNDQDMDQPNDRHMVVRDHTQHANYLPSTEVREVAPEFRDEIDLRDLIDTLIRRKSVVLITLLACFSLVALYTFTVTPQFKAKGVLRVSAQDDKLTKFENVESSALKTMEFQQTQVKLLQSEQLASRVIDRMDLINNPDFNSQARSGSGEAHAQGVFDTIKSFIRPEENTDTFNLLDEDARNRIVVDRTLTKFSNVFTVSPVRNSELIEISFASVSPALSADVANAAMDEFINMHMDSRLRSSQDAGKFLQKQIEAVQIKLEQSEIALQEFARKIGVVSLDSKTNLVTRQLEELNEALAKARSHRITQEAKYQQILTADTRNLNQMVENELIQNLKNQYATLEAEYQDLGKTFKPAYPKMQQLKARMDQVQESIYKEQQAIIDSIKNDYETALKTEQYLAERTEEQKQRAMDQEEKATQYKILEREVATNKGIYNSLLERAKEIEATVGALVTNIQVVDYARPPLYPFKPRVALNLALGLAIGLLGGVGLAFVFEFFDNTIKNPDEMSERFGIPVLGLVPYDKQAVDDRSNMALKFYAEPRSPVAEAFRTTMTSVRLSVADDPPKTILFTSILPGAGKSSLSSNSCLSYLSEDERCLLIDADLRKPSLHQIFKQGMKGKGLSSVLSGMAKLSEVVHKTDYPGLDFISSGPLPPNPAELLSSKRMRQLLQVAAGHYDRVVIDGPPYQGFAEILVLAHMVDGVILISVEGDTPREGVKHFRRALSNVGGRILGTIINKAGRKKGYSSYGSYKYYSYNYNYGKQQDEE</sequence>
<dbReference type="GO" id="GO:0004715">
    <property type="term" value="F:non-membrane spanning protein tyrosine kinase activity"/>
    <property type="evidence" value="ECO:0007669"/>
    <property type="project" value="UniProtKB-EC"/>
</dbReference>
<evidence type="ECO:0000259" key="18">
    <source>
        <dbReference type="Pfam" id="PF02706"/>
    </source>
</evidence>
<evidence type="ECO:0000256" key="6">
    <source>
        <dbReference type="ARBA" id="ARBA00022519"/>
    </source>
</evidence>
<name>A0A1M5XFI0_9BACT</name>
<evidence type="ECO:0000256" key="9">
    <source>
        <dbReference type="ARBA" id="ARBA00022741"/>
    </source>
</evidence>
<evidence type="ECO:0000256" key="2">
    <source>
        <dbReference type="ARBA" id="ARBA00007316"/>
    </source>
</evidence>
<dbReference type="InterPro" id="IPR005702">
    <property type="entry name" value="Wzc-like_C"/>
</dbReference>
<dbReference type="OrthoDB" id="9812433at2"/>
<accession>A0A1M5XFI0</accession>
<proteinExistence type="inferred from homology"/>
<evidence type="ECO:0000256" key="1">
    <source>
        <dbReference type="ARBA" id="ARBA00004429"/>
    </source>
</evidence>
<feature type="domain" description="Polysaccharide chain length determinant N-terminal" evidence="18">
    <location>
        <begin position="46"/>
        <end position="136"/>
    </location>
</feature>
<feature type="domain" description="Tyrosine-protein kinase G-rich" evidence="20">
    <location>
        <begin position="429"/>
        <end position="499"/>
    </location>
</feature>
<gene>
    <name evidence="21" type="ORF">SAMN02745124_03037</name>
</gene>
<dbReference type="CDD" id="cd05387">
    <property type="entry name" value="BY-kinase"/>
    <property type="match status" value="1"/>
</dbReference>
<evidence type="ECO:0000256" key="17">
    <source>
        <dbReference type="SAM" id="Phobius"/>
    </source>
</evidence>
<evidence type="ECO:0000256" key="3">
    <source>
        <dbReference type="ARBA" id="ARBA00008883"/>
    </source>
</evidence>
<dbReference type="STRING" id="1121409.SAMN02745124_03037"/>
<dbReference type="GO" id="GO:0005886">
    <property type="term" value="C:plasma membrane"/>
    <property type="evidence" value="ECO:0007669"/>
    <property type="project" value="UniProtKB-SubCell"/>
</dbReference>
<keyword evidence="10" id="KW-0418">Kinase</keyword>
<evidence type="ECO:0000256" key="16">
    <source>
        <dbReference type="SAM" id="Coils"/>
    </source>
</evidence>
<keyword evidence="13 17" id="KW-0472">Membrane</keyword>
<organism evidence="21 22">
    <name type="scientific">Desulfofustis glycolicus DSM 9705</name>
    <dbReference type="NCBI Taxonomy" id="1121409"/>
    <lineage>
        <taxon>Bacteria</taxon>
        <taxon>Pseudomonadati</taxon>
        <taxon>Thermodesulfobacteriota</taxon>
        <taxon>Desulfobulbia</taxon>
        <taxon>Desulfobulbales</taxon>
        <taxon>Desulfocapsaceae</taxon>
        <taxon>Desulfofustis</taxon>
    </lineage>
</organism>
<keyword evidence="6" id="KW-0997">Cell inner membrane</keyword>
<dbReference type="InterPro" id="IPR027417">
    <property type="entry name" value="P-loop_NTPase"/>
</dbReference>
<dbReference type="PANTHER" id="PTHR32309">
    <property type="entry name" value="TYROSINE-PROTEIN KINASE"/>
    <property type="match status" value="1"/>
</dbReference>
<dbReference type="Pfam" id="PF02706">
    <property type="entry name" value="Wzz"/>
    <property type="match status" value="1"/>
</dbReference>
<dbReference type="InterPro" id="IPR025669">
    <property type="entry name" value="AAA_dom"/>
</dbReference>
<evidence type="ECO:0000313" key="21">
    <source>
        <dbReference type="EMBL" id="SHH98412.1"/>
    </source>
</evidence>
<feature type="coiled-coil region" evidence="16">
    <location>
        <begin position="260"/>
        <end position="426"/>
    </location>
</feature>
<evidence type="ECO:0000256" key="11">
    <source>
        <dbReference type="ARBA" id="ARBA00022840"/>
    </source>
</evidence>
<evidence type="ECO:0000256" key="5">
    <source>
        <dbReference type="ARBA" id="ARBA00022475"/>
    </source>
</evidence>
<dbReference type="EMBL" id="FQXS01000019">
    <property type="protein sequence ID" value="SHH98412.1"/>
    <property type="molecule type" value="Genomic_DNA"/>
</dbReference>
<protein>
    <recommendedName>
        <fullName evidence="4">non-specific protein-tyrosine kinase</fullName>
        <ecNumber evidence="4">2.7.10.2</ecNumber>
    </recommendedName>
</protein>
<dbReference type="Proteomes" id="UP000184139">
    <property type="component" value="Unassembled WGS sequence"/>
</dbReference>
<dbReference type="SUPFAM" id="SSF52540">
    <property type="entry name" value="P-loop containing nucleoside triphosphate hydrolases"/>
    <property type="match status" value="1"/>
</dbReference>
<dbReference type="Pfam" id="PF13614">
    <property type="entry name" value="AAA_31"/>
    <property type="match status" value="1"/>
</dbReference>